<dbReference type="InterPro" id="IPR036071">
    <property type="entry name" value="AMMECR1_dom_sf"/>
</dbReference>
<evidence type="ECO:0000313" key="3">
    <source>
        <dbReference type="EMBL" id="ABK13924.1"/>
    </source>
</evidence>
<evidence type="ECO:0000259" key="2">
    <source>
        <dbReference type="PROSITE" id="PS51112"/>
    </source>
</evidence>
<dbReference type="NCBIfam" id="TIGR04335">
    <property type="entry name" value="AmmeMemoSam_A"/>
    <property type="match status" value="1"/>
</dbReference>
<evidence type="ECO:0000256" key="1">
    <source>
        <dbReference type="HAMAP-Rule" id="MF_00645"/>
    </source>
</evidence>
<dbReference type="AlphaFoldDB" id="A0B5F0"/>
<accession>A0B5F0</accession>
<dbReference type="PROSITE" id="PS51112">
    <property type="entry name" value="AMMECR1"/>
    <property type="match status" value="1"/>
</dbReference>
<organism evidence="3 4">
    <name type="scientific">Methanothrix thermoacetophila (strain DSM 6194 / JCM 14653 / NBRC 101360 / PT)</name>
    <name type="common">Methanosaeta thermophila</name>
    <dbReference type="NCBI Taxonomy" id="349307"/>
    <lineage>
        <taxon>Archaea</taxon>
        <taxon>Methanobacteriati</taxon>
        <taxon>Methanobacteriota</taxon>
        <taxon>Stenosarchaea group</taxon>
        <taxon>Methanomicrobia</taxon>
        <taxon>Methanotrichales</taxon>
        <taxon>Methanotrichaceae</taxon>
        <taxon>Methanothrix</taxon>
    </lineage>
</organism>
<feature type="domain" description="AMMECR1" evidence="2">
    <location>
        <begin position="11"/>
        <end position="199"/>
    </location>
</feature>
<dbReference type="KEGG" id="mtp:Mthe_0124"/>
<dbReference type="STRING" id="349307.Mthe_0124"/>
<dbReference type="EMBL" id="CP000477">
    <property type="protein sequence ID" value="ABK13924.1"/>
    <property type="molecule type" value="Genomic_DNA"/>
</dbReference>
<dbReference type="InterPro" id="IPR027623">
    <property type="entry name" value="AmmeMemoSam_A"/>
</dbReference>
<dbReference type="Pfam" id="PF01871">
    <property type="entry name" value="AMMECR1"/>
    <property type="match status" value="1"/>
</dbReference>
<dbReference type="InterPro" id="IPR023473">
    <property type="entry name" value="AMMECR1"/>
</dbReference>
<reference evidence="3 4" key="1">
    <citation type="submission" date="2006-10" db="EMBL/GenBank/DDBJ databases">
        <title>Complete sequence of Methanosaeta thermophila PT.</title>
        <authorList>
            <consortium name="US DOE Joint Genome Institute"/>
            <person name="Copeland A."/>
            <person name="Lucas S."/>
            <person name="Lapidus A."/>
            <person name="Barry K."/>
            <person name="Detter J.C."/>
            <person name="Glavina del Rio T."/>
            <person name="Hammon N."/>
            <person name="Israni S."/>
            <person name="Pitluck S."/>
            <person name="Chain P."/>
            <person name="Malfatti S."/>
            <person name="Shin M."/>
            <person name="Vergez L."/>
            <person name="Schmutz J."/>
            <person name="Larimer F."/>
            <person name="Land M."/>
            <person name="Hauser L."/>
            <person name="Kyrpides N."/>
            <person name="Kim E."/>
            <person name="Smith K.S."/>
            <person name="Ingram-Smith C."/>
            <person name="Richardson P."/>
        </authorList>
    </citation>
    <scope>NUCLEOTIDE SEQUENCE [LARGE SCALE GENOMIC DNA]</scope>
    <source>
        <strain evidence="4">DSM 6194 / JCM 14653 / NBRC 101360 / PT</strain>
    </source>
</reference>
<dbReference type="HAMAP" id="MF_00645">
    <property type="entry name" value="AMMECR1"/>
    <property type="match status" value="1"/>
</dbReference>
<dbReference type="InterPro" id="IPR023472">
    <property type="entry name" value="Uncharacterised_MJ0810"/>
</dbReference>
<dbReference type="InterPro" id="IPR027485">
    <property type="entry name" value="AMMECR1_N"/>
</dbReference>
<gene>
    <name evidence="3" type="ordered locus">Mthe_0124</name>
</gene>
<dbReference type="PANTHER" id="PTHR13016">
    <property type="entry name" value="AMMECR1 HOMOLOG"/>
    <property type="match status" value="1"/>
</dbReference>
<sequence>MHQFLFMLTLEEGRRAVRLARDALTAYVHRKEIINPHDLPGVFNERRGVFVTLEKDGELRGCIGYPRAVLPLGKAIVDSAINAGTRDPRFPRVRPEELDEITIEVTVLTEPQVMDGDKKTLPERVQIGRHGLIVTRGMCSGLLLPQVAPEYGFDSVDFLCQTCLKAGLPVDAWLDDDTVIECFEAQIFSETSPNGDVIEKKLPACETR</sequence>
<name>A0B5F0_METTP</name>
<dbReference type="NCBIfam" id="NF002000">
    <property type="entry name" value="PRK00801.1"/>
    <property type="match status" value="1"/>
</dbReference>
<dbReference type="NCBIfam" id="TIGR00296">
    <property type="entry name" value="TIGR00296 family protein"/>
    <property type="match status" value="1"/>
</dbReference>
<dbReference type="SUPFAM" id="SSF143447">
    <property type="entry name" value="AMMECR1-like"/>
    <property type="match status" value="1"/>
</dbReference>
<dbReference type="InterPro" id="IPR002733">
    <property type="entry name" value="AMMECR1_domain"/>
</dbReference>
<keyword evidence="4" id="KW-1185">Reference proteome</keyword>
<dbReference type="PANTHER" id="PTHR13016:SF0">
    <property type="entry name" value="AMME SYNDROME CANDIDATE GENE 1 PROTEIN"/>
    <property type="match status" value="1"/>
</dbReference>
<dbReference type="HOGENOM" id="CLU_095686_1_1_2"/>
<proteinExistence type="inferred from homology"/>
<dbReference type="Proteomes" id="UP000000674">
    <property type="component" value="Chromosome"/>
</dbReference>
<protein>
    <recommendedName>
        <fullName evidence="1">Protein Mthe_0124</fullName>
    </recommendedName>
</protein>
<evidence type="ECO:0000313" key="4">
    <source>
        <dbReference type="Proteomes" id="UP000000674"/>
    </source>
</evidence>
<dbReference type="Gene3D" id="3.30.1490.150">
    <property type="entry name" value="Hypothetical protein ph0010, domain 2"/>
    <property type="match status" value="1"/>
</dbReference>
<dbReference type="Gene3D" id="3.30.700.20">
    <property type="entry name" value="Hypothetical protein ph0010, domain 1"/>
    <property type="match status" value="1"/>
</dbReference>